<keyword evidence="3" id="KW-1185">Reference proteome</keyword>
<evidence type="ECO:0000313" key="2">
    <source>
        <dbReference type="EMBL" id="KAF3962276.1"/>
    </source>
</evidence>
<organism evidence="2 3">
    <name type="scientific">Castanea mollissima</name>
    <name type="common">Chinese chestnut</name>
    <dbReference type="NCBI Taxonomy" id="60419"/>
    <lineage>
        <taxon>Eukaryota</taxon>
        <taxon>Viridiplantae</taxon>
        <taxon>Streptophyta</taxon>
        <taxon>Embryophyta</taxon>
        <taxon>Tracheophyta</taxon>
        <taxon>Spermatophyta</taxon>
        <taxon>Magnoliopsida</taxon>
        <taxon>eudicotyledons</taxon>
        <taxon>Gunneridae</taxon>
        <taxon>Pentapetalae</taxon>
        <taxon>rosids</taxon>
        <taxon>fabids</taxon>
        <taxon>Fagales</taxon>
        <taxon>Fagaceae</taxon>
        <taxon>Castanea</taxon>
    </lineage>
</organism>
<reference evidence="2" key="1">
    <citation type="submission" date="2020-03" db="EMBL/GenBank/DDBJ databases">
        <title>Castanea mollissima Vanexum genome sequencing.</title>
        <authorList>
            <person name="Staton M."/>
        </authorList>
    </citation>
    <scope>NUCLEOTIDE SEQUENCE</scope>
    <source>
        <tissue evidence="2">Leaf</tissue>
    </source>
</reference>
<dbReference type="EMBL" id="JRKL02001742">
    <property type="protein sequence ID" value="KAF3962276.1"/>
    <property type="molecule type" value="Genomic_DNA"/>
</dbReference>
<gene>
    <name evidence="2" type="ORF">CMV_013189</name>
</gene>
<evidence type="ECO:0000256" key="1">
    <source>
        <dbReference type="SAM" id="MobiDB-lite"/>
    </source>
</evidence>
<dbReference type="AlphaFoldDB" id="A0A8J4VVW1"/>
<evidence type="ECO:0000313" key="3">
    <source>
        <dbReference type="Proteomes" id="UP000737018"/>
    </source>
</evidence>
<protein>
    <submittedName>
        <fullName evidence="2">Uncharacterized protein</fullName>
    </submittedName>
</protein>
<proteinExistence type="predicted"/>
<comment type="caution">
    <text evidence="2">The sequence shown here is derived from an EMBL/GenBank/DDBJ whole genome shotgun (WGS) entry which is preliminary data.</text>
</comment>
<sequence>MPPVGTQALATAGDSPSPCFSCTTTAGGDPRPCFSCTTTDPPPSSHLRYYTFPVESHLNLGNNNDPDMPRLGADDSDDNRSSYDYQTYDVSDFYIFDMIVASLPVNENAFDGDIGDANFFPNYDYAEPSMLLDVAEQYIMLPFLEETVKMSDINNA</sequence>
<name>A0A8J4VVW1_9ROSI</name>
<dbReference type="OrthoDB" id="1746417at2759"/>
<feature type="region of interest" description="Disordered" evidence="1">
    <location>
        <begin position="58"/>
        <end position="80"/>
    </location>
</feature>
<accession>A0A8J4VVW1</accession>
<dbReference type="Proteomes" id="UP000737018">
    <property type="component" value="Unassembled WGS sequence"/>
</dbReference>